<gene>
    <name evidence="1" type="ORF">S01H1_10113</name>
</gene>
<dbReference type="EMBL" id="BARS01005167">
    <property type="protein sequence ID" value="GAF69251.1"/>
    <property type="molecule type" value="Genomic_DNA"/>
</dbReference>
<evidence type="ECO:0008006" key="2">
    <source>
        <dbReference type="Google" id="ProtNLM"/>
    </source>
</evidence>
<evidence type="ECO:0000313" key="1">
    <source>
        <dbReference type="EMBL" id="GAF69251.1"/>
    </source>
</evidence>
<dbReference type="SUPFAM" id="SSF54427">
    <property type="entry name" value="NTF2-like"/>
    <property type="match status" value="1"/>
</dbReference>
<dbReference type="Pfam" id="PF07366">
    <property type="entry name" value="SnoaL"/>
    <property type="match status" value="1"/>
</dbReference>
<organism evidence="1">
    <name type="scientific">marine sediment metagenome</name>
    <dbReference type="NCBI Taxonomy" id="412755"/>
    <lineage>
        <taxon>unclassified sequences</taxon>
        <taxon>metagenomes</taxon>
        <taxon>ecological metagenomes</taxon>
    </lineage>
</organism>
<reference evidence="1" key="1">
    <citation type="journal article" date="2014" name="Front. Microbiol.">
        <title>High frequency of phylogenetically diverse reductive dehalogenase-homologous genes in deep subseafloor sedimentary metagenomes.</title>
        <authorList>
            <person name="Kawai M."/>
            <person name="Futagami T."/>
            <person name="Toyoda A."/>
            <person name="Takaki Y."/>
            <person name="Nishi S."/>
            <person name="Hori S."/>
            <person name="Arai W."/>
            <person name="Tsubouchi T."/>
            <person name="Morono Y."/>
            <person name="Uchiyama I."/>
            <person name="Ito T."/>
            <person name="Fujiyama A."/>
            <person name="Inagaki F."/>
            <person name="Takami H."/>
        </authorList>
    </citation>
    <scope>NUCLEOTIDE SEQUENCE</scope>
    <source>
        <strain evidence="1">Expedition CK06-06</strain>
    </source>
</reference>
<dbReference type="GO" id="GO:0030638">
    <property type="term" value="P:polyketide metabolic process"/>
    <property type="evidence" value="ECO:0007669"/>
    <property type="project" value="InterPro"/>
</dbReference>
<sequence>MKMKTLMYFLIIFTGFSLLFFSSCQDKQTEEELLKYRQKEEIEASNIEVIKRFFKLLDELKLEECNNLVTPDNKWYTNSVQWVFKDAIPLLPTFYISFPDFKHNIENIFAVYDYVVAQINYTGTQLKKYMEIAATGNKIEYKGIFIFKMVDGKILEGQIVEDHLTLYNQLGLELK</sequence>
<dbReference type="AlphaFoldDB" id="X0S1W4"/>
<comment type="caution">
    <text evidence="1">The sequence shown here is derived from an EMBL/GenBank/DDBJ whole genome shotgun (WGS) entry which is preliminary data.</text>
</comment>
<proteinExistence type="predicted"/>
<dbReference type="PROSITE" id="PS51257">
    <property type="entry name" value="PROKAR_LIPOPROTEIN"/>
    <property type="match status" value="1"/>
</dbReference>
<accession>X0S1W4</accession>
<name>X0S1W4_9ZZZZ</name>
<dbReference type="InterPro" id="IPR032710">
    <property type="entry name" value="NTF2-like_dom_sf"/>
</dbReference>
<dbReference type="Gene3D" id="3.10.450.50">
    <property type="match status" value="1"/>
</dbReference>
<protein>
    <recommendedName>
        <fullName evidence="2">SnoaL-like domain-containing protein</fullName>
    </recommendedName>
</protein>
<dbReference type="InterPro" id="IPR009959">
    <property type="entry name" value="Cyclase_SnoaL-like"/>
</dbReference>